<comment type="subcellular location">
    <subcellularLocation>
        <location evidence="1">Cell membrane</location>
        <topology evidence="1">Multi-pass membrane protein</topology>
    </subcellularLocation>
</comment>
<dbReference type="Pfam" id="PF02588">
    <property type="entry name" value="YitT_membrane"/>
    <property type="match status" value="1"/>
</dbReference>
<evidence type="ECO:0000256" key="5">
    <source>
        <dbReference type="ARBA" id="ARBA00023136"/>
    </source>
</evidence>
<comment type="caution">
    <text evidence="7">The sequence shown here is derived from an EMBL/GenBank/DDBJ whole genome shotgun (WGS) entry which is preliminary data.</text>
</comment>
<evidence type="ECO:0000256" key="6">
    <source>
        <dbReference type="SAM" id="Phobius"/>
    </source>
</evidence>
<sequence>MKEETVTVHEAVMDVVWVIIGNAVSAFAYSWIMVKLNIISGGVTASGMIMGKLTPLSVTFWTNAITVACLLAALIFLGVRTFMNSIVSSLAYMGWFTLAQALAPTHTLPVWLGLPIAGLGVGVGYYLCIAHHSSTAGLDVFALVINKHQPKFSVGLGLRLINLIVLGIGAISFGLKSFLLGLIFILIYTETLTLLQKRFGTAEA</sequence>
<dbReference type="Proteomes" id="UP001597192">
    <property type="component" value="Unassembled WGS sequence"/>
</dbReference>
<feature type="transmembrane region" description="Helical" evidence="6">
    <location>
        <begin position="86"/>
        <end position="103"/>
    </location>
</feature>
<name>A0ABW4CNF8_9LACO</name>
<feature type="transmembrane region" description="Helical" evidence="6">
    <location>
        <begin position="177"/>
        <end position="195"/>
    </location>
</feature>
<reference evidence="8" key="1">
    <citation type="journal article" date="2019" name="Int. J. Syst. Evol. Microbiol.">
        <title>The Global Catalogue of Microorganisms (GCM) 10K type strain sequencing project: providing services to taxonomists for standard genome sequencing and annotation.</title>
        <authorList>
            <consortium name="The Broad Institute Genomics Platform"/>
            <consortium name="The Broad Institute Genome Sequencing Center for Infectious Disease"/>
            <person name="Wu L."/>
            <person name="Ma J."/>
        </authorList>
    </citation>
    <scope>NUCLEOTIDE SEQUENCE [LARGE SCALE GENOMIC DNA]</scope>
    <source>
        <strain evidence="8">CCM 8947</strain>
    </source>
</reference>
<gene>
    <name evidence="7" type="ORF">ACFQ47_00145</name>
</gene>
<evidence type="ECO:0000256" key="1">
    <source>
        <dbReference type="ARBA" id="ARBA00004651"/>
    </source>
</evidence>
<keyword evidence="4 6" id="KW-1133">Transmembrane helix</keyword>
<dbReference type="PANTHER" id="PTHR33545:SF9">
    <property type="entry name" value="UPF0750 MEMBRANE PROTEIN YITE"/>
    <property type="match status" value="1"/>
</dbReference>
<keyword evidence="5 6" id="KW-0472">Membrane</keyword>
<keyword evidence="2" id="KW-1003">Cell membrane</keyword>
<keyword evidence="3 6" id="KW-0812">Transmembrane</keyword>
<accession>A0ABW4CNF8</accession>
<dbReference type="PANTHER" id="PTHR33545">
    <property type="entry name" value="UPF0750 MEMBRANE PROTEIN YITT-RELATED"/>
    <property type="match status" value="1"/>
</dbReference>
<protein>
    <submittedName>
        <fullName evidence="7">YitT family protein</fullName>
    </submittedName>
</protein>
<dbReference type="RefSeq" id="WP_164510117.1">
    <property type="nucleotide sequence ID" value="NZ_JBHTOG010000002.1"/>
</dbReference>
<evidence type="ECO:0000256" key="3">
    <source>
        <dbReference type="ARBA" id="ARBA00022692"/>
    </source>
</evidence>
<organism evidence="7 8">
    <name type="scientific">Lacticaseibacillus yichunensis</name>
    <dbReference type="NCBI Taxonomy" id="2486015"/>
    <lineage>
        <taxon>Bacteria</taxon>
        <taxon>Bacillati</taxon>
        <taxon>Bacillota</taxon>
        <taxon>Bacilli</taxon>
        <taxon>Lactobacillales</taxon>
        <taxon>Lactobacillaceae</taxon>
        <taxon>Lacticaseibacillus</taxon>
    </lineage>
</organism>
<dbReference type="InterPro" id="IPR051461">
    <property type="entry name" value="UPF0750_membrane"/>
</dbReference>
<evidence type="ECO:0000313" key="8">
    <source>
        <dbReference type="Proteomes" id="UP001597192"/>
    </source>
</evidence>
<feature type="transmembrane region" description="Helical" evidence="6">
    <location>
        <begin position="152"/>
        <end position="171"/>
    </location>
</feature>
<evidence type="ECO:0000256" key="2">
    <source>
        <dbReference type="ARBA" id="ARBA00022475"/>
    </source>
</evidence>
<feature type="transmembrane region" description="Helical" evidence="6">
    <location>
        <begin position="60"/>
        <end position="79"/>
    </location>
</feature>
<evidence type="ECO:0000256" key="4">
    <source>
        <dbReference type="ARBA" id="ARBA00022989"/>
    </source>
</evidence>
<proteinExistence type="predicted"/>
<feature type="transmembrane region" description="Helical" evidence="6">
    <location>
        <begin position="123"/>
        <end position="145"/>
    </location>
</feature>
<dbReference type="EMBL" id="JBHTOG010000002">
    <property type="protein sequence ID" value="MFD1431116.1"/>
    <property type="molecule type" value="Genomic_DNA"/>
</dbReference>
<evidence type="ECO:0000313" key="7">
    <source>
        <dbReference type="EMBL" id="MFD1431116.1"/>
    </source>
</evidence>
<feature type="transmembrane region" description="Helical" evidence="6">
    <location>
        <begin position="12"/>
        <end position="32"/>
    </location>
</feature>
<keyword evidence="8" id="KW-1185">Reference proteome</keyword>
<dbReference type="InterPro" id="IPR003740">
    <property type="entry name" value="YitT"/>
</dbReference>